<feature type="domain" description="Apple" evidence="3">
    <location>
        <begin position="152"/>
        <end position="225"/>
    </location>
</feature>
<dbReference type="AlphaFoldDB" id="A0A8H5WQJ3"/>
<dbReference type="Pfam" id="PF08277">
    <property type="entry name" value="PAN_3"/>
    <property type="match status" value="1"/>
</dbReference>
<dbReference type="Proteomes" id="UP000567885">
    <property type="component" value="Unassembled WGS sequence"/>
</dbReference>
<gene>
    <name evidence="4" type="ORF">FHETE_5998</name>
</gene>
<dbReference type="InterPro" id="IPR006583">
    <property type="entry name" value="PAN-3_domain"/>
</dbReference>
<keyword evidence="5" id="KW-1185">Reference proteome</keyword>
<dbReference type="PROSITE" id="PS50948">
    <property type="entry name" value="PAN"/>
    <property type="match status" value="1"/>
</dbReference>
<evidence type="ECO:0000259" key="3">
    <source>
        <dbReference type="PROSITE" id="PS50948"/>
    </source>
</evidence>
<dbReference type="OrthoDB" id="5153173at2759"/>
<comment type="caution">
    <text evidence="4">The sequence shown here is derived from an EMBL/GenBank/DDBJ whole genome shotgun (WGS) entry which is preliminary data.</text>
</comment>
<keyword evidence="2" id="KW-0732">Signal</keyword>
<proteinExistence type="predicted"/>
<organism evidence="4 5">
    <name type="scientific">Fusarium heterosporum</name>
    <dbReference type="NCBI Taxonomy" id="42747"/>
    <lineage>
        <taxon>Eukaryota</taxon>
        <taxon>Fungi</taxon>
        <taxon>Dikarya</taxon>
        <taxon>Ascomycota</taxon>
        <taxon>Pezizomycotina</taxon>
        <taxon>Sordariomycetes</taxon>
        <taxon>Hypocreomycetidae</taxon>
        <taxon>Hypocreales</taxon>
        <taxon>Nectriaceae</taxon>
        <taxon>Fusarium</taxon>
        <taxon>Fusarium heterosporum species complex</taxon>
    </lineage>
</organism>
<dbReference type="InterPro" id="IPR003609">
    <property type="entry name" value="Pan_app"/>
</dbReference>
<feature type="compositionally biased region" description="Low complexity" evidence="1">
    <location>
        <begin position="91"/>
        <end position="103"/>
    </location>
</feature>
<evidence type="ECO:0000313" key="4">
    <source>
        <dbReference type="EMBL" id="KAF5667295.1"/>
    </source>
</evidence>
<feature type="compositionally biased region" description="Polar residues" evidence="1">
    <location>
        <begin position="74"/>
        <end position="90"/>
    </location>
</feature>
<evidence type="ECO:0000313" key="5">
    <source>
        <dbReference type="Proteomes" id="UP000567885"/>
    </source>
</evidence>
<dbReference type="Gene3D" id="2.60.120.260">
    <property type="entry name" value="Galactose-binding domain-like"/>
    <property type="match status" value="1"/>
</dbReference>
<evidence type="ECO:0000256" key="1">
    <source>
        <dbReference type="SAM" id="MobiDB-lite"/>
    </source>
</evidence>
<dbReference type="EMBL" id="JAAGWQ010000103">
    <property type="protein sequence ID" value="KAF5667295.1"/>
    <property type="molecule type" value="Genomic_DNA"/>
</dbReference>
<feature type="compositionally biased region" description="Polar residues" evidence="1">
    <location>
        <begin position="26"/>
        <end position="54"/>
    </location>
</feature>
<feature type="region of interest" description="Disordered" evidence="1">
    <location>
        <begin position="22"/>
        <end position="103"/>
    </location>
</feature>
<evidence type="ECO:0000256" key="2">
    <source>
        <dbReference type="SAM" id="SignalP"/>
    </source>
</evidence>
<name>A0A8H5WQJ3_FUSHE</name>
<sequence>MARRFVHSFILAAVLSPLVSAGPCRPSSSSAAVTTTEQSTSIHSALSTDTGITVSETASATTSDDATATEQSTLTGSDLSTETAMTVSESDTTTATCTPADPPVFTETEEFMMSSMFEDPTTTAAAEATPTSDEPFECVDNLKQPSPTGAYCGAKGYVQTFSENYKYLGDGSAASVLDCYKSCMEKPNCVTFYFEENNYCQLYKGAITSFVQETEANYEWYETKCFCDTDIEPAPTCEDVNPIINGGWDNGRFTPWDYYSYASGREVVDFKIKEGGADDSAYRFQTGNFHFDKSMWLYQDIKACPGARFSCTFKWWWDKYYAIDQGEDDDGDHVYLVPYVRIYQDDDSYALTSEYPRSDADTMKWMPGDFRFTVPSSGETRIWYIASSPQGEWINTSDDPCNPEWVHRPNALALDSMICYPN</sequence>
<feature type="compositionally biased region" description="Low complexity" evidence="1">
    <location>
        <begin position="55"/>
        <end position="73"/>
    </location>
</feature>
<feature type="signal peptide" evidence="2">
    <location>
        <begin position="1"/>
        <end position="21"/>
    </location>
</feature>
<protein>
    <recommendedName>
        <fullName evidence="3">Apple domain-containing protein</fullName>
    </recommendedName>
</protein>
<feature type="chain" id="PRO_5034194457" description="Apple domain-containing protein" evidence="2">
    <location>
        <begin position="22"/>
        <end position="422"/>
    </location>
</feature>
<accession>A0A8H5WQJ3</accession>
<reference evidence="4 5" key="1">
    <citation type="submission" date="2020-05" db="EMBL/GenBank/DDBJ databases">
        <title>Identification and distribution of gene clusters putatively required for synthesis of sphingolipid metabolism inhibitors in phylogenetically diverse species of the filamentous fungus Fusarium.</title>
        <authorList>
            <person name="Kim H.-S."/>
            <person name="Busman M."/>
            <person name="Brown D.W."/>
            <person name="Divon H."/>
            <person name="Uhlig S."/>
            <person name="Proctor R.H."/>
        </authorList>
    </citation>
    <scope>NUCLEOTIDE SEQUENCE [LARGE SCALE GENOMIC DNA]</scope>
    <source>
        <strain evidence="4 5">NRRL 20693</strain>
    </source>
</reference>